<proteinExistence type="inferred from homology"/>
<name>A0ABU3STP0_9ALTE</name>
<evidence type="ECO:0000256" key="4">
    <source>
        <dbReference type="SAM" id="MobiDB-lite"/>
    </source>
</evidence>
<gene>
    <name evidence="3 5" type="primary">yihI</name>
    <name evidence="5" type="ORF">RS130_04945</name>
</gene>
<dbReference type="Pfam" id="PF04220">
    <property type="entry name" value="YihI"/>
    <property type="match status" value="1"/>
</dbReference>
<keyword evidence="1 3" id="KW-0343">GTPase activation</keyword>
<sequence length="169" mass="18948">MPRKKKSRKVGQIGIPKSSTNTRKAKPVEKRVKKHLGKPAGSRNSEAKLVKATGEANSPKDPRHGSKKPIDLFAADTKTVVSEPKVKHFSPAQELDAIENNQQLSDLLNKIELGKKVSKEEQHFVDKNLARHKVLCELLGLNEEPEESTEFEENPIDSYEAINIDDYKD</sequence>
<accession>A0ABU3STP0</accession>
<organism evidence="5 6">
    <name type="scientific">Paraglaciecola aquimarina</name>
    <dbReference type="NCBI Taxonomy" id="1235557"/>
    <lineage>
        <taxon>Bacteria</taxon>
        <taxon>Pseudomonadati</taxon>
        <taxon>Pseudomonadota</taxon>
        <taxon>Gammaproteobacteria</taxon>
        <taxon>Alteromonadales</taxon>
        <taxon>Alteromonadaceae</taxon>
        <taxon>Paraglaciecola</taxon>
    </lineage>
</organism>
<protein>
    <recommendedName>
        <fullName evidence="3">Der GTPase-activating protein YihI</fullName>
    </recommendedName>
</protein>
<evidence type="ECO:0000313" key="5">
    <source>
        <dbReference type="EMBL" id="MDU0353364.1"/>
    </source>
</evidence>
<evidence type="ECO:0000256" key="3">
    <source>
        <dbReference type="HAMAP-Rule" id="MF_01058"/>
    </source>
</evidence>
<comment type="caution">
    <text evidence="5">The sequence shown here is derived from an EMBL/GenBank/DDBJ whole genome shotgun (WGS) entry which is preliminary data.</text>
</comment>
<keyword evidence="2 3" id="KW-0690">Ribosome biogenesis</keyword>
<dbReference type="EMBL" id="JAWDIO010000002">
    <property type="protein sequence ID" value="MDU0353364.1"/>
    <property type="molecule type" value="Genomic_DNA"/>
</dbReference>
<evidence type="ECO:0000256" key="1">
    <source>
        <dbReference type="ARBA" id="ARBA00022468"/>
    </source>
</evidence>
<dbReference type="HAMAP" id="MF_01058">
    <property type="entry name" value="GAP_YihI"/>
    <property type="match status" value="1"/>
</dbReference>
<dbReference type="NCBIfam" id="NF003560">
    <property type="entry name" value="PRK05244.1-1"/>
    <property type="match status" value="1"/>
</dbReference>
<reference evidence="5 6" key="1">
    <citation type="submission" date="2023-10" db="EMBL/GenBank/DDBJ databases">
        <title>Glaciecola aquimarina strain GGW-M5 nov., isolated from a coastal seawater.</title>
        <authorList>
            <person name="Bayburt H."/>
            <person name="Kim J.M."/>
            <person name="Choi B.J."/>
            <person name="Jeon C.O."/>
        </authorList>
    </citation>
    <scope>NUCLEOTIDE SEQUENCE [LARGE SCALE GENOMIC DNA]</scope>
    <source>
        <strain evidence="5 6">KCTC 32108</strain>
    </source>
</reference>
<dbReference type="InterPro" id="IPR007336">
    <property type="entry name" value="YihI"/>
</dbReference>
<evidence type="ECO:0000256" key="2">
    <source>
        <dbReference type="ARBA" id="ARBA00022517"/>
    </source>
</evidence>
<dbReference type="Proteomes" id="UP001247805">
    <property type="component" value="Unassembled WGS sequence"/>
</dbReference>
<comment type="function">
    <text evidence="3">A GTPase-activating protein (GAP) that modifies Der/EngA GTPase function. May play a role in ribosome biogenesis.</text>
</comment>
<dbReference type="RefSeq" id="WP_316025044.1">
    <property type="nucleotide sequence ID" value="NZ_JAWDIO010000002.1"/>
</dbReference>
<comment type="subunit">
    <text evidence="3">Interacts with Der.</text>
</comment>
<feature type="compositionally biased region" description="Basic and acidic residues" evidence="4">
    <location>
        <begin position="58"/>
        <end position="69"/>
    </location>
</feature>
<evidence type="ECO:0000313" key="6">
    <source>
        <dbReference type="Proteomes" id="UP001247805"/>
    </source>
</evidence>
<feature type="region of interest" description="Disordered" evidence="4">
    <location>
        <begin position="1"/>
        <end position="69"/>
    </location>
</feature>
<comment type="similarity">
    <text evidence="3">Belongs to the YihI family.</text>
</comment>
<keyword evidence="6" id="KW-1185">Reference proteome</keyword>